<keyword evidence="3" id="KW-0285">Flavoprotein</keyword>
<evidence type="ECO:0000313" key="8">
    <source>
        <dbReference type="EMBL" id="NEC34459.1"/>
    </source>
</evidence>
<dbReference type="PANTHER" id="PTHR42973:SF39">
    <property type="entry name" value="FAD-BINDING PCMH-TYPE DOMAIN-CONTAINING PROTEIN"/>
    <property type="match status" value="1"/>
</dbReference>
<dbReference type="PROSITE" id="PS51318">
    <property type="entry name" value="TAT"/>
    <property type="match status" value="1"/>
</dbReference>
<dbReference type="Proteomes" id="UP000475666">
    <property type="component" value="Unassembled WGS sequence"/>
</dbReference>
<evidence type="ECO:0000256" key="6">
    <source>
        <dbReference type="SAM" id="SignalP"/>
    </source>
</evidence>
<dbReference type="InterPro" id="IPR006311">
    <property type="entry name" value="TAT_signal"/>
</dbReference>
<evidence type="ECO:0000256" key="3">
    <source>
        <dbReference type="ARBA" id="ARBA00022630"/>
    </source>
</evidence>
<feature type="signal peptide" evidence="6">
    <location>
        <begin position="1"/>
        <end position="35"/>
    </location>
</feature>
<keyword evidence="4" id="KW-0274">FAD</keyword>
<proteinExistence type="inferred from homology"/>
<dbReference type="InterPro" id="IPR016169">
    <property type="entry name" value="FAD-bd_PCMH_sub2"/>
</dbReference>
<evidence type="ECO:0000259" key="7">
    <source>
        <dbReference type="PROSITE" id="PS51387"/>
    </source>
</evidence>
<dbReference type="Gene3D" id="3.40.462.20">
    <property type="match status" value="1"/>
</dbReference>
<evidence type="ECO:0000256" key="4">
    <source>
        <dbReference type="ARBA" id="ARBA00022827"/>
    </source>
</evidence>
<feature type="domain" description="FAD-binding PCMH-type" evidence="7">
    <location>
        <begin position="70"/>
        <end position="250"/>
    </location>
</feature>
<name>A0A6G3TCI9_9ACTN</name>
<dbReference type="Pfam" id="PF01565">
    <property type="entry name" value="FAD_binding_4"/>
    <property type="match status" value="1"/>
</dbReference>
<gene>
    <name evidence="8" type="ORF">G3I66_14910</name>
</gene>
<evidence type="ECO:0000256" key="1">
    <source>
        <dbReference type="ARBA" id="ARBA00001974"/>
    </source>
</evidence>
<comment type="cofactor">
    <cofactor evidence="1">
        <name>FAD</name>
        <dbReference type="ChEBI" id="CHEBI:57692"/>
    </cofactor>
</comment>
<dbReference type="Gene3D" id="3.30.465.10">
    <property type="match status" value="1"/>
</dbReference>
<dbReference type="InterPro" id="IPR016166">
    <property type="entry name" value="FAD-bd_PCMH"/>
</dbReference>
<organism evidence="8 9">
    <name type="scientific">Streptomyces rubrogriseus</name>
    <dbReference type="NCBI Taxonomy" id="194673"/>
    <lineage>
        <taxon>Bacteria</taxon>
        <taxon>Bacillati</taxon>
        <taxon>Actinomycetota</taxon>
        <taxon>Actinomycetes</taxon>
        <taxon>Kitasatosporales</taxon>
        <taxon>Streptomycetaceae</taxon>
        <taxon>Streptomyces</taxon>
        <taxon>Streptomyces violaceoruber group</taxon>
    </lineage>
</organism>
<comment type="similarity">
    <text evidence="2">Belongs to the oxygen-dependent FAD-linked oxidoreductase family.</text>
</comment>
<protein>
    <submittedName>
        <fullName evidence="8">FAD-binding oxidoreductase</fullName>
    </submittedName>
</protein>
<accession>A0A6G3TCI9</accession>
<evidence type="ECO:0000256" key="2">
    <source>
        <dbReference type="ARBA" id="ARBA00005466"/>
    </source>
</evidence>
<reference evidence="8 9" key="1">
    <citation type="submission" date="2020-01" db="EMBL/GenBank/DDBJ databases">
        <title>Insect and environment-associated Actinomycetes.</title>
        <authorList>
            <person name="Currrie C."/>
            <person name="Chevrette M."/>
            <person name="Carlson C."/>
            <person name="Stubbendieck R."/>
            <person name="Wendt-Pienkowski E."/>
        </authorList>
    </citation>
    <scope>NUCLEOTIDE SEQUENCE [LARGE SCALE GENOMIC DNA]</scope>
    <source>
        <strain evidence="8 9">SID7739</strain>
    </source>
</reference>
<evidence type="ECO:0000313" key="9">
    <source>
        <dbReference type="Proteomes" id="UP000475666"/>
    </source>
</evidence>
<dbReference type="RefSeq" id="WP_164274509.1">
    <property type="nucleotide sequence ID" value="NZ_JAAGMQ010000420.1"/>
</dbReference>
<dbReference type="GO" id="GO:0016491">
    <property type="term" value="F:oxidoreductase activity"/>
    <property type="evidence" value="ECO:0007669"/>
    <property type="project" value="UniProtKB-KW"/>
</dbReference>
<dbReference type="InterPro" id="IPR050416">
    <property type="entry name" value="FAD-linked_Oxidoreductase"/>
</dbReference>
<keyword evidence="6" id="KW-0732">Signal</keyword>
<dbReference type="PROSITE" id="PS51387">
    <property type="entry name" value="FAD_PCMH"/>
    <property type="match status" value="1"/>
</dbReference>
<dbReference type="GO" id="GO:0071949">
    <property type="term" value="F:FAD binding"/>
    <property type="evidence" value="ECO:0007669"/>
    <property type="project" value="InterPro"/>
</dbReference>
<dbReference type="EMBL" id="JAAGMQ010000420">
    <property type="protein sequence ID" value="NEC34459.1"/>
    <property type="molecule type" value="Genomic_DNA"/>
</dbReference>
<sequence length="545" mass="58491">MSAISRRRFIRHGAVAGGAAVALPALGGWAGEAFAAQPSPAAAIAGGELVKVTPGDPRYATLVAGANGRWKGTPDYVLVASDADQVAQAVRETLAKGLRFAVKSGGHCYEDFTTHSGVRVLIDISAMAAIEFDVSRRAFAIGPGAQLGSVYQKLYDGWGVTLPGGTCPSVAVGGHIPGGGYGPLARSHGITVDYLYAIEIVVVDRAGTVRKIVATREHDDPNRELWWGHTGAGGGNYGIVTRYWFRNDAGGLDPAALLPRAPRELIISEVTFPWDNTMTEAAFSRLLRNFSAWHAANDSAGHPYARLFSALKPRHRSAGEFLMSTQIDAAVPGADTLLDAYLAEIVAGTGLTYTVVTRKRVDWLYNVLNWPGLGGDGFEGKGRFKAKSAYLRKTLPDAQIKAFYKHLTRTDYDNPAALVEIAGYGAAANLPASSATATAQRDSVIKMLFVNLWATEAEDHRNLAWVREFYRDVFAATGGVPRPSGVNDGAFINYADADLADPALNTSGIGWSTLYFKDGYCRLQAAKTRWDPRNVFTHTLGIERA</sequence>
<keyword evidence="5" id="KW-0560">Oxidoreductase</keyword>
<evidence type="ECO:0000256" key="5">
    <source>
        <dbReference type="ARBA" id="ARBA00023002"/>
    </source>
</evidence>
<comment type="caution">
    <text evidence="8">The sequence shown here is derived from an EMBL/GenBank/DDBJ whole genome shotgun (WGS) entry which is preliminary data.</text>
</comment>
<feature type="chain" id="PRO_5026353989" evidence="6">
    <location>
        <begin position="36"/>
        <end position="545"/>
    </location>
</feature>
<dbReference type="InterPro" id="IPR036318">
    <property type="entry name" value="FAD-bd_PCMH-like_sf"/>
</dbReference>
<dbReference type="AlphaFoldDB" id="A0A6G3TCI9"/>
<dbReference type="PANTHER" id="PTHR42973">
    <property type="entry name" value="BINDING OXIDOREDUCTASE, PUTATIVE (AFU_ORTHOLOGUE AFUA_1G17690)-RELATED"/>
    <property type="match status" value="1"/>
</dbReference>
<dbReference type="InterPro" id="IPR012951">
    <property type="entry name" value="BBE"/>
</dbReference>
<dbReference type="InterPro" id="IPR006094">
    <property type="entry name" value="Oxid_FAD_bind_N"/>
</dbReference>
<dbReference type="SUPFAM" id="SSF56176">
    <property type="entry name" value="FAD-binding/transporter-associated domain-like"/>
    <property type="match status" value="1"/>
</dbReference>
<dbReference type="Pfam" id="PF08031">
    <property type="entry name" value="BBE"/>
    <property type="match status" value="1"/>
</dbReference>